<dbReference type="AlphaFoldDB" id="A0A0N4ZXL8"/>
<evidence type="ECO:0000256" key="1">
    <source>
        <dbReference type="ARBA" id="ARBA00004141"/>
    </source>
</evidence>
<evidence type="ECO:0000313" key="8">
    <source>
        <dbReference type="WBParaSite" id="PTRK_0001342636.1"/>
    </source>
</evidence>
<dbReference type="PANTHER" id="PTHR31552:SF8">
    <property type="entry name" value="SERPENTINE RECEPTOR CLASS GAMMA"/>
    <property type="match status" value="1"/>
</dbReference>
<dbReference type="GO" id="GO:0007606">
    <property type="term" value="P:sensory perception of chemical stimulus"/>
    <property type="evidence" value="ECO:0007669"/>
    <property type="project" value="UniProtKB-UniRule"/>
</dbReference>
<dbReference type="Proteomes" id="UP000038045">
    <property type="component" value="Unplaced"/>
</dbReference>
<feature type="transmembrane region" description="Helical" evidence="6">
    <location>
        <begin position="33"/>
        <end position="53"/>
    </location>
</feature>
<dbReference type="GO" id="GO:0016020">
    <property type="term" value="C:membrane"/>
    <property type="evidence" value="ECO:0007669"/>
    <property type="project" value="UniProtKB-SubCell"/>
</dbReference>
<evidence type="ECO:0000256" key="6">
    <source>
        <dbReference type="RuleBase" id="RU280813"/>
    </source>
</evidence>
<evidence type="ECO:0000256" key="2">
    <source>
        <dbReference type="ARBA" id="ARBA00005692"/>
    </source>
</evidence>
<feature type="transmembrane region" description="Helical" evidence="6">
    <location>
        <begin position="124"/>
        <end position="142"/>
    </location>
</feature>
<reference evidence="8" key="1">
    <citation type="submission" date="2017-02" db="UniProtKB">
        <authorList>
            <consortium name="WormBaseParasite"/>
        </authorList>
    </citation>
    <scope>IDENTIFICATION</scope>
</reference>
<accession>A0A0N4ZXL8</accession>
<dbReference type="SUPFAM" id="SSF81321">
    <property type="entry name" value="Family A G protein-coupled receptor-like"/>
    <property type="match status" value="1"/>
</dbReference>
<evidence type="ECO:0000313" key="7">
    <source>
        <dbReference type="Proteomes" id="UP000038045"/>
    </source>
</evidence>
<evidence type="ECO:0000256" key="4">
    <source>
        <dbReference type="ARBA" id="ARBA00022989"/>
    </source>
</evidence>
<dbReference type="InterPro" id="IPR000609">
    <property type="entry name" value="7TM_GPCR_serpentine_rcpt_Srg"/>
</dbReference>
<dbReference type="GO" id="GO:0004888">
    <property type="term" value="F:transmembrane signaling receptor activity"/>
    <property type="evidence" value="ECO:0007669"/>
    <property type="project" value="InterPro"/>
</dbReference>
<comment type="subcellular location">
    <subcellularLocation>
        <location evidence="1">Membrane</location>
        <topology evidence="1">Multi-pass membrane protein</topology>
    </subcellularLocation>
</comment>
<comment type="similarity">
    <text evidence="2 6">Belongs to the nematode receptor-like protein srg family.</text>
</comment>
<evidence type="ECO:0000256" key="5">
    <source>
        <dbReference type="ARBA" id="ARBA00023136"/>
    </source>
</evidence>
<proteinExistence type="inferred from homology"/>
<comment type="caution">
    <text evidence="6">Lacks conserved residue(s) required for the propagation of feature annotation.</text>
</comment>
<keyword evidence="4 6" id="KW-1133">Transmembrane helix</keyword>
<dbReference type="Gene3D" id="1.20.1070.10">
    <property type="entry name" value="Rhodopsin 7-helix transmembrane proteins"/>
    <property type="match status" value="1"/>
</dbReference>
<dbReference type="WBParaSite" id="PTRK_0001342636.1">
    <property type="protein sequence ID" value="PTRK_0001342636.1"/>
    <property type="gene ID" value="PTRK_0001342636"/>
</dbReference>
<keyword evidence="5 6" id="KW-0472">Membrane</keyword>
<protein>
    <recommendedName>
        <fullName evidence="6">Serpentine receptor class gamma</fullName>
    </recommendedName>
</protein>
<organism evidence="7 8">
    <name type="scientific">Parastrongyloides trichosuri</name>
    <name type="common">Possum-specific nematode worm</name>
    <dbReference type="NCBI Taxonomy" id="131310"/>
    <lineage>
        <taxon>Eukaryota</taxon>
        <taxon>Metazoa</taxon>
        <taxon>Ecdysozoa</taxon>
        <taxon>Nematoda</taxon>
        <taxon>Chromadorea</taxon>
        <taxon>Rhabditida</taxon>
        <taxon>Tylenchina</taxon>
        <taxon>Panagrolaimomorpha</taxon>
        <taxon>Strongyloidoidea</taxon>
        <taxon>Strongyloididae</taxon>
        <taxon>Parastrongyloides</taxon>
    </lineage>
</organism>
<keyword evidence="7" id="KW-1185">Reference proteome</keyword>
<sequence>MLASVIGCTISVVNRYCAMVYGVKFRKIWTHNVSYIFIACQIIFPLAVFSFNFNYESEIEYSPRFNVNVYSLSTPTLSMINNLIFAILVLICTIMTSVMNLIIYKKVGALVKSNVSKIEKNKKYLVFIYMVTTTVCLMFLFIEQFARFIFIILGLSDPVHFLTLSLFWISPMLSLVQPITTLAMSTYIRQYFLTFYFSRWIEIKVTPTSSKTNVVKI</sequence>
<evidence type="ECO:0000256" key="3">
    <source>
        <dbReference type="ARBA" id="ARBA00022692"/>
    </source>
</evidence>
<feature type="transmembrane region" description="Helical" evidence="6">
    <location>
        <begin position="83"/>
        <end position="103"/>
    </location>
</feature>
<dbReference type="PANTHER" id="PTHR31552">
    <property type="entry name" value="SERPENTINE RECEPTOR CLASS GAMMA"/>
    <property type="match status" value="1"/>
</dbReference>
<name>A0A0N4ZXL8_PARTI</name>
<dbReference type="Pfam" id="PF02118">
    <property type="entry name" value="Srg"/>
    <property type="match status" value="1"/>
</dbReference>
<keyword evidence="3 6" id="KW-0812">Transmembrane</keyword>